<proteinExistence type="predicted"/>
<dbReference type="PaxDb" id="665571-STHERM_c11930"/>
<evidence type="ECO:0000256" key="5">
    <source>
        <dbReference type="ARBA" id="ARBA00026073"/>
    </source>
</evidence>
<evidence type="ECO:0000259" key="6">
    <source>
        <dbReference type="SMART" id="SM00479"/>
    </source>
</evidence>
<evidence type="ECO:0000313" key="8">
    <source>
        <dbReference type="Proteomes" id="UP000001296"/>
    </source>
</evidence>
<dbReference type="CDD" id="cd06127">
    <property type="entry name" value="DEDDh"/>
    <property type="match status" value="1"/>
</dbReference>
<gene>
    <name evidence="7" type="ordered locus">STHERM_c11930</name>
</gene>
<dbReference type="Proteomes" id="UP000001296">
    <property type="component" value="Chromosome"/>
</dbReference>
<dbReference type="AlphaFoldDB" id="E0RSZ7"/>
<dbReference type="EMBL" id="CP001698">
    <property type="protein sequence ID" value="ADN02134.1"/>
    <property type="molecule type" value="Genomic_DNA"/>
</dbReference>
<comment type="function">
    <text evidence="4">DNA polymerase III is a complex, multichain enzyme responsible for most of the replicative synthesis in bacteria. The epsilon subunit contain the editing function and is a proofreading 3'-5' exonuclease.</text>
</comment>
<dbReference type="KEGG" id="sta:STHERM_c11930"/>
<keyword evidence="2" id="KW-0378">Hydrolase</keyword>
<dbReference type="SUPFAM" id="SSF53098">
    <property type="entry name" value="Ribonuclease H-like"/>
    <property type="match status" value="1"/>
</dbReference>
<evidence type="ECO:0000256" key="3">
    <source>
        <dbReference type="ARBA" id="ARBA00022839"/>
    </source>
</evidence>
<evidence type="ECO:0000313" key="7">
    <source>
        <dbReference type="EMBL" id="ADN02134.1"/>
    </source>
</evidence>
<dbReference type="Gene3D" id="3.30.420.10">
    <property type="entry name" value="Ribonuclease H-like superfamily/Ribonuclease H"/>
    <property type="match status" value="1"/>
</dbReference>
<evidence type="ECO:0000256" key="2">
    <source>
        <dbReference type="ARBA" id="ARBA00022801"/>
    </source>
</evidence>
<sequence length="198" mass="21681">MSTSTDPGRDPVSIDWRKEVVVTFDLETTGLDPVRHSVVEIACVKFQGGEPRAFFSLLVKPPHPIPAEVTKIHGIGDQDVEEAPPLPSVLPMLESFVGTHLLVAHNAPFDLSFLRMEYARCGRPYPGFRAIDTRLLARSVLPHLGRYSLASLTRALDIPLQHHHRALSDAWACGDLFYALAERSSGEGALPLDGILVG</sequence>
<keyword evidence="1" id="KW-0540">Nuclease</keyword>
<protein>
    <recommendedName>
        <fullName evidence="6">Exonuclease domain-containing protein</fullName>
    </recommendedName>
</protein>
<dbReference type="RefSeq" id="WP_013313975.1">
    <property type="nucleotide sequence ID" value="NC_014484.1"/>
</dbReference>
<dbReference type="NCBIfam" id="TIGR00573">
    <property type="entry name" value="dnaq"/>
    <property type="match status" value="1"/>
</dbReference>
<organism evidence="7 8">
    <name type="scientific">Winmispira thermophila (strain ATCC 49972 / DSM 6192 / RI 19.B1)</name>
    <name type="common">Spirochaeta thermophila</name>
    <dbReference type="NCBI Taxonomy" id="665571"/>
    <lineage>
        <taxon>Bacteria</taxon>
        <taxon>Pseudomonadati</taxon>
        <taxon>Spirochaetota</taxon>
        <taxon>Spirochaetia</taxon>
        <taxon>Winmispirales</taxon>
        <taxon>Winmispiraceae</taxon>
        <taxon>Winmispira</taxon>
    </lineage>
</organism>
<dbReference type="InterPro" id="IPR006054">
    <property type="entry name" value="DnaQ"/>
</dbReference>
<dbReference type="HOGENOM" id="CLU_047806_7_1_12"/>
<name>E0RSZ7_WINT6</name>
<dbReference type="GO" id="GO:0003677">
    <property type="term" value="F:DNA binding"/>
    <property type="evidence" value="ECO:0007669"/>
    <property type="project" value="InterPro"/>
</dbReference>
<accession>E0RSZ7</accession>
<dbReference type="InterPro" id="IPR013520">
    <property type="entry name" value="Ribonucl_H"/>
</dbReference>
<dbReference type="PANTHER" id="PTHR30231">
    <property type="entry name" value="DNA POLYMERASE III SUBUNIT EPSILON"/>
    <property type="match status" value="1"/>
</dbReference>
<dbReference type="InterPro" id="IPR036397">
    <property type="entry name" value="RNaseH_sf"/>
</dbReference>
<dbReference type="Pfam" id="PF00929">
    <property type="entry name" value="RNase_T"/>
    <property type="match status" value="1"/>
</dbReference>
<comment type="subunit">
    <text evidence="5">DNA polymerase III contains a core (composed of alpha, epsilon and theta chains) that associates with a tau subunit. This core dimerizes to form the POLIII' complex. PolIII' associates with the gamma complex (composed of gamma, delta, delta', psi and chi chains) and with the beta chain to form the complete DNA polymerase III complex.</text>
</comment>
<dbReference type="InterPro" id="IPR012337">
    <property type="entry name" value="RNaseH-like_sf"/>
</dbReference>
<evidence type="ECO:0000256" key="1">
    <source>
        <dbReference type="ARBA" id="ARBA00022722"/>
    </source>
</evidence>
<dbReference type="GO" id="GO:0006260">
    <property type="term" value="P:DNA replication"/>
    <property type="evidence" value="ECO:0007669"/>
    <property type="project" value="InterPro"/>
</dbReference>
<dbReference type="GO" id="GO:0008408">
    <property type="term" value="F:3'-5' exonuclease activity"/>
    <property type="evidence" value="ECO:0007669"/>
    <property type="project" value="TreeGrafter"/>
</dbReference>
<dbReference type="GO" id="GO:0003887">
    <property type="term" value="F:DNA-directed DNA polymerase activity"/>
    <property type="evidence" value="ECO:0007669"/>
    <property type="project" value="InterPro"/>
</dbReference>
<dbReference type="SMART" id="SM00479">
    <property type="entry name" value="EXOIII"/>
    <property type="match status" value="1"/>
</dbReference>
<reference evidence="7 8" key="2">
    <citation type="journal article" date="2010" name="J. Bacteriol.">
        <title>Genome sequence of the polysaccharide-degrading, thermophilic anaerobe Spirochaeta thermophila DSM 6192.</title>
        <authorList>
            <person name="Angelov A."/>
            <person name="Liebl S."/>
            <person name="Ballschmiter M."/>
            <person name="Bomeke M."/>
            <person name="Lehmann R."/>
            <person name="Liesegang H."/>
            <person name="Daniel R."/>
            <person name="Liebl W."/>
        </authorList>
    </citation>
    <scope>NUCLEOTIDE SEQUENCE [LARGE SCALE GENOMIC DNA]</scope>
    <source>
        <strain evidence="8">ATCC 49972 / DSM 6192 / RI 19.B1</strain>
    </source>
</reference>
<reference key="1">
    <citation type="submission" date="2009-08" db="EMBL/GenBank/DDBJ databases">
        <title>The genome sequence of Spirochaeta thermophila DSM6192.</title>
        <authorList>
            <person name="Angelov A."/>
            <person name="Mientus M."/>
            <person name="Wittenberg S."/>
            <person name="Lehmann R."/>
            <person name="Liesegang H."/>
            <person name="Daniel R."/>
            <person name="Liebl W."/>
        </authorList>
    </citation>
    <scope>NUCLEOTIDE SEQUENCE</scope>
    <source>
        <strain>DSM 6192</strain>
    </source>
</reference>
<dbReference type="PANTHER" id="PTHR30231:SF4">
    <property type="entry name" value="PROTEIN NEN2"/>
    <property type="match status" value="1"/>
</dbReference>
<dbReference type="eggNOG" id="COG2176">
    <property type="taxonomic scope" value="Bacteria"/>
</dbReference>
<dbReference type="FunFam" id="3.30.420.10:FF:000045">
    <property type="entry name" value="3'-5' exonuclease DinG"/>
    <property type="match status" value="1"/>
</dbReference>
<feature type="domain" description="Exonuclease" evidence="6">
    <location>
        <begin position="20"/>
        <end position="186"/>
    </location>
</feature>
<keyword evidence="3" id="KW-0269">Exonuclease</keyword>
<evidence type="ECO:0000256" key="4">
    <source>
        <dbReference type="ARBA" id="ARBA00025483"/>
    </source>
</evidence>